<dbReference type="SUPFAM" id="SSF50876">
    <property type="entry name" value="Avidin/streptavidin"/>
    <property type="match status" value="1"/>
</dbReference>
<evidence type="ECO:0000256" key="7">
    <source>
        <dbReference type="ARBA" id="ARBA00023267"/>
    </source>
</evidence>
<evidence type="ECO:0000256" key="8">
    <source>
        <dbReference type="PIRSR" id="PIRSR605468-51"/>
    </source>
</evidence>
<keyword evidence="11" id="KW-1185">Reference proteome</keyword>
<dbReference type="Pfam" id="PF01382">
    <property type="entry name" value="Avidin"/>
    <property type="match status" value="1"/>
</dbReference>
<dbReference type="InterPro" id="IPR005469">
    <property type="entry name" value="Avidin"/>
</dbReference>
<keyword evidence="7" id="KW-0092">Biotin</keyword>
<gene>
    <name evidence="10" type="ORF">NXF25_007461</name>
</gene>
<proteinExistence type="inferred from homology"/>
<evidence type="ECO:0000256" key="1">
    <source>
        <dbReference type="ARBA" id="ARBA00004613"/>
    </source>
</evidence>
<dbReference type="InterPro" id="IPR051764">
    <property type="entry name" value="Avidin/Streptavidin-rel"/>
</dbReference>
<evidence type="ECO:0000256" key="2">
    <source>
        <dbReference type="ARBA" id="ARBA00006297"/>
    </source>
</evidence>
<feature type="compositionally biased region" description="Gly residues" evidence="9">
    <location>
        <begin position="359"/>
        <end position="369"/>
    </location>
</feature>
<evidence type="ECO:0000256" key="9">
    <source>
        <dbReference type="SAM" id="MobiDB-lite"/>
    </source>
</evidence>
<dbReference type="InterPro" id="IPR036896">
    <property type="entry name" value="Avidin-like_sf"/>
</dbReference>
<keyword evidence="3" id="KW-0964">Secreted</keyword>
<dbReference type="AlphaFoldDB" id="A0AAW1C4M3"/>
<evidence type="ECO:0000256" key="3">
    <source>
        <dbReference type="ARBA" id="ARBA00022525"/>
    </source>
</evidence>
<reference evidence="10 11" key="1">
    <citation type="journal article" date="2024" name="Proc. Natl. Acad. Sci. U.S.A.">
        <title>The genetic regulatory architecture and epigenomic basis for age-related changes in rattlesnake venom.</title>
        <authorList>
            <person name="Hogan M.P."/>
            <person name="Holding M.L."/>
            <person name="Nystrom G.S."/>
            <person name="Colston T.J."/>
            <person name="Bartlett D.A."/>
            <person name="Mason A.J."/>
            <person name="Ellsworth S.A."/>
            <person name="Rautsaw R.M."/>
            <person name="Lawrence K.C."/>
            <person name="Strickland J.L."/>
            <person name="He B."/>
            <person name="Fraser P."/>
            <person name="Margres M.J."/>
            <person name="Gilbert D.M."/>
            <person name="Gibbs H.L."/>
            <person name="Parkinson C.L."/>
            <person name="Rokyta D.R."/>
        </authorList>
    </citation>
    <scope>NUCLEOTIDE SEQUENCE [LARGE SCALE GENOMIC DNA]</scope>
    <source>
        <strain evidence="10">DRR0105</strain>
    </source>
</reference>
<comment type="caution">
    <text evidence="10">The sequence shown here is derived from an EMBL/GenBank/DDBJ whole genome shotgun (WGS) entry which is preliminary data.</text>
</comment>
<dbReference type="PRINTS" id="PR00709">
    <property type="entry name" value="AVIDIN"/>
</dbReference>
<feature type="region of interest" description="Disordered" evidence="9">
    <location>
        <begin position="234"/>
        <end position="369"/>
    </location>
</feature>
<comment type="subcellular location">
    <subcellularLocation>
        <location evidence="1">Secreted</location>
    </subcellularLocation>
</comment>
<evidence type="ECO:0000256" key="6">
    <source>
        <dbReference type="ARBA" id="ARBA00023180"/>
    </source>
</evidence>
<evidence type="ECO:0000256" key="5">
    <source>
        <dbReference type="ARBA" id="ARBA00023157"/>
    </source>
</evidence>
<sequence>MEPESLPCSLTGRWVNEKGSKIAIFRSNNAGVFRGFYLTAVAATDNTIRPSLLQGIQHPEHQSTFGFVVKWNFSASTAVFVGQCFLDENGEEQLKTAWLLRAEVGSVAEDWKATSKRKACSSAAPHQRGHLLGHLDGAASREAPKGEPGLGHDGHGRVLLRLRGPCAQRVPAAAVSADQLLPEINPCSGSLNGAHLLIWAPSFPQSERASELVSAGLGGQRSERAKLQGELQETAKAIRPPPFLGPFWRNGKAPPPDPRSSPGGPLKGGGGGLTWSEIAERSSPILRQFSPETEKYVPAANQEKPEDPQDGFRGLPPSRLPPPHAAEVLLSDFPETSDPSGGHPASREGVGGWRRRQLGVGGADASGAL</sequence>
<dbReference type="Gene3D" id="2.40.128.30">
    <property type="entry name" value="Avidin-like"/>
    <property type="match status" value="1"/>
</dbReference>
<evidence type="ECO:0000256" key="4">
    <source>
        <dbReference type="ARBA" id="ARBA00022729"/>
    </source>
</evidence>
<keyword evidence="4" id="KW-0732">Signal</keyword>
<evidence type="ECO:0000313" key="11">
    <source>
        <dbReference type="Proteomes" id="UP001474421"/>
    </source>
</evidence>
<dbReference type="Proteomes" id="UP001474421">
    <property type="component" value="Unassembled WGS sequence"/>
</dbReference>
<keyword evidence="6" id="KW-0325">Glycoprotein</keyword>
<name>A0AAW1C4M3_CROAD</name>
<dbReference type="GO" id="GO:0009374">
    <property type="term" value="F:biotin binding"/>
    <property type="evidence" value="ECO:0007669"/>
    <property type="project" value="InterPro"/>
</dbReference>
<dbReference type="EMBL" id="JAOTOJ010000002">
    <property type="protein sequence ID" value="KAK9408687.1"/>
    <property type="molecule type" value="Genomic_DNA"/>
</dbReference>
<feature type="disulfide bond" evidence="8">
    <location>
        <begin position="8"/>
        <end position="84"/>
    </location>
</feature>
<evidence type="ECO:0000313" key="10">
    <source>
        <dbReference type="EMBL" id="KAK9408687.1"/>
    </source>
</evidence>
<dbReference type="GO" id="GO:0005576">
    <property type="term" value="C:extracellular region"/>
    <property type="evidence" value="ECO:0007669"/>
    <property type="project" value="UniProtKB-SubCell"/>
</dbReference>
<protein>
    <submittedName>
        <fullName evidence="10">Avidin-like</fullName>
    </submittedName>
</protein>
<dbReference type="InterPro" id="IPR005468">
    <property type="entry name" value="Avidin/str"/>
</dbReference>
<dbReference type="PROSITE" id="PS51326">
    <property type="entry name" value="AVIDIN_2"/>
    <property type="match status" value="1"/>
</dbReference>
<comment type="similarity">
    <text evidence="2">Belongs to the avidin/streptavidin family.</text>
</comment>
<organism evidence="10 11">
    <name type="scientific">Crotalus adamanteus</name>
    <name type="common">Eastern diamondback rattlesnake</name>
    <dbReference type="NCBI Taxonomy" id="8729"/>
    <lineage>
        <taxon>Eukaryota</taxon>
        <taxon>Metazoa</taxon>
        <taxon>Chordata</taxon>
        <taxon>Craniata</taxon>
        <taxon>Vertebrata</taxon>
        <taxon>Euteleostomi</taxon>
        <taxon>Lepidosauria</taxon>
        <taxon>Squamata</taxon>
        <taxon>Bifurcata</taxon>
        <taxon>Unidentata</taxon>
        <taxon>Episquamata</taxon>
        <taxon>Toxicofera</taxon>
        <taxon>Serpentes</taxon>
        <taxon>Colubroidea</taxon>
        <taxon>Viperidae</taxon>
        <taxon>Crotalinae</taxon>
        <taxon>Crotalus</taxon>
    </lineage>
</organism>
<keyword evidence="5 8" id="KW-1015">Disulfide bond</keyword>
<accession>A0AAW1C4M3</accession>
<dbReference type="PANTHER" id="PTHR34399">
    <property type="entry name" value="AVIDIN-RELATED"/>
    <property type="match status" value="1"/>
</dbReference>
<dbReference type="PANTHER" id="PTHR34399:SF3">
    <property type="entry name" value="AVID PROTEIN-RELATED"/>
    <property type="match status" value="1"/>
</dbReference>